<proteinExistence type="predicted"/>
<name>A0A7C8IHM8_9PLEO</name>
<feature type="transmembrane region" description="Helical" evidence="5">
    <location>
        <begin position="156"/>
        <end position="176"/>
    </location>
</feature>
<dbReference type="Pfam" id="PF10242">
    <property type="entry name" value="L_HMGIC_fpl"/>
    <property type="match status" value="1"/>
</dbReference>
<feature type="transmembrane region" description="Helical" evidence="5">
    <location>
        <begin position="113"/>
        <end position="136"/>
    </location>
</feature>
<organism evidence="6 7">
    <name type="scientific">Massariosphaeria phaeospora</name>
    <dbReference type="NCBI Taxonomy" id="100035"/>
    <lineage>
        <taxon>Eukaryota</taxon>
        <taxon>Fungi</taxon>
        <taxon>Dikarya</taxon>
        <taxon>Ascomycota</taxon>
        <taxon>Pezizomycotina</taxon>
        <taxon>Dothideomycetes</taxon>
        <taxon>Pleosporomycetidae</taxon>
        <taxon>Pleosporales</taxon>
        <taxon>Pleosporales incertae sedis</taxon>
        <taxon>Massariosphaeria</taxon>
    </lineage>
</organism>
<accession>A0A7C8IHM8</accession>
<comment type="subcellular location">
    <subcellularLocation>
        <location evidence="1">Membrane</location>
        <topology evidence="1">Multi-pass membrane protein</topology>
    </subcellularLocation>
</comment>
<keyword evidence="4 5" id="KW-0472">Membrane</keyword>
<dbReference type="Proteomes" id="UP000481861">
    <property type="component" value="Unassembled WGS sequence"/>
</dbReference>
<keyword evidence="7" id="KW-1185">Reference proteome</keyword>
<evidence type="ECO:0000256" key="4">
    <source>
        <dbReference type="ARBA" id="ARBA00023136"/>
    </source>
</evidence>
<dbReference type="AlphaFoldDB" id="A0A7C8IHM8"/>
<dbReference type="EMBL" id="JAADJZ010000006">
    <property type="protein sequence ID" value="KAF2874430.1"/>
    <property type="molecule type" value="Genomic_DNA"/>
</dbReference>
<dbReference type="GO" id="GO:0016020">
    <property type="term" value="C:membrane"/>
    <property type="evidence" value="ECO:0007669"/>
    <property type="project" value="UniProtKB-SubCell"/>
</dbReference>
<evidence type="ECO:0000313" key="6">
    <source>
        <dbReference type="EMBL" id="KAF2874430.1"/>
    </source>
</evidence>
<protein>
    <submittedName>
        <fullName evidence="6">Uncharacterized protein</fullName>
    </submittedName>
</protein>
<evidence type="ECO:0000313" key="7">
    <source>
        <dbReference type="Proteomes" id="UP000481861"/>
    </source>
</evidence>
<reference evidence="6 7" key="1">
    <citation type="submission" date="2020-01" db="EMBL/GenBank/DDBJ databases">
        <authorList>
            <consortium name="DOE Joint Genome Institute"/>
            <person name="Haridas S."/>
            <person name="Albert R."/>
            <person name="Binder M."/>
            <person name="Bloem J."/>
            <person name="Labutti K."/>
            <person name="Salamov A."/>
            <person name="Andreopoulos B."/>
            <person name="Baker S.E."/>
            <person name="Barry K."/>
            <person name="Bills G."/>
            <person name="Bluhm B.H."/>
            <person name="Cannon C."/>
            <person name="Castanera R."/>
            <person name="Culley D.E."/>
            <person name="Daum C."/>
            <person name="Ezra D."/>
            <person name="Gonzalez J.B."/>
            <person name="Henrissat B."/>
            <person name="Kuo A."/>
            <person name="Liang C."/>
            <person name="Lipzen A."/>
            <person name="Lutzoni F."/>
            <person name="Magnuson J."/>
            <person name="Mondo S."/>
            <person name="Nolan M."/>
            <person name="Ohm R."/>
            <person name="Pangilinan J."/>
            <person name="Park H.-J.H."/>
            <person name="Ramirez L."/>
            <person name="Alfaro M."/>
            <person name="Sun H."/>
            <person name="Tritt A."/>
            <person name="Yoshinaga Y."/>
            <person name="Zwiers L.-H.L."/>
            <person name="Turgeon B.G."/>
            <person name="Goodwin S.B."/>
            <person name="Spatafora J.W."/>
            <person name="Crous P.W."/>
            <person name="Grigoriev I.V."/>
        </authorList>
    </citation>
    <scope>NUCLEOTIDE SEQUENCE [LARGE SCALE GENOMIC DNA]</scope>
    <source>
        <strain evidence="6 7">CBS 611.86</strain>
    </source>
</reference>
<evidence type="ECO:0000256" key="1">
    <source>
        <dbReference type="ARBA" id="ARBA00004141"/>
    </source>
</evidence>
<comment type="caution">
    <text evidence="6">The sequence shown here is derived from an EMBL/GenBank/DDBJ whole genome shotgun (WGS) entry which is preliminary data.</text>
</comment>
<sequence length="214" mass="23832">MTRRVVYGLGLLFSLACTAMTIASIMIPRWVSYSPDNHRKISYGLHQHCSSVTGICAPFPKNSDCLKDSYFCSMWKSVGFLISFGVIIELCSLVSFIVVMSGGVQRRSVGWKIVCSLLLFGGIVQCAGMALVAFLFNNDDRFFEGWYLDMSWSLCTASWIILVLTGLGIAASAFYLSEEGGYELIPCNQMESEQDEQLQSRIAGWNDGYQQSRD</sequence>
<evidence type="ECO:0000256" key="2">
    <source>
        <dbReference type="ARBA" id="ARBA00022692"/>
    </source>
</evidence>
<dbReference type="InterPro" id="IPR019372">
    <property type="entry name" value="LHFPL"/>
</dbReference>
<dbReference type="OrthoDB" id="61370at2759"/>
<evidence type="ECO:0000256" key="3">
    <source>
        <dbReference type="ARBA" id="ARBA00022989"/>
    </source>
</evidence>
<dbReference type="PROSITE" id="PS51257">
    <property type="entry name" value="PROKAR_LIPOPROTEIN"/>
    <property type="match status" value="1"/>
</dbReference>
<evidence type="ECO:0000256" key="5">
    <source>
        <dbReference type="SAM" id="Phobius"/>
    </source>
</evidence>
<gene>
    <name evidence="6" type="ORF">BDV95DRAFT_627111</name>
</gene>
<feature type="transmembrane region" description="Helical" evidence="5">
    <location>
        <begin position="78"/>
        <end position="101"/>
    </location>
</feature>
<keyword evidence="3 5" id="KW-1133">Transmembrane helix</keyword>
<feature type="transmembrane region" description="Helical" evidence="5">
    <location>
        <begin position="7"/>
        <end position="27"/>
    </location>
</feature>
<keyword evidence="2 5" id="KW-0812">Transmembrane</keyword>